<dbReference type="AlphaFoldDB" id="A0A9P1G1A4"/>
<dbReference type="EMBL" id="CAMXCT010002316">
    <property type="protein sequence ID" value="CAI3997294.1"/>
    <property type="molecule type" value="Genomic_DNA"/>
</dbReference>
<proteinExistence type="predicted"/>
<feature type="region of interest" description="Disordered" evidence="1">
    <location>
        <begin position="12"/>
        <end position="199"/>
    </location>
</feature>
<dbReference type="Proteomes" id="UP001152797">
    <property type="component" value="Unassembled WGS sequence"/>
</dbReference>
<feature type="compositionally biased region" description="Low complexity" evidence="1">
    <location>
        <begin position="86"/>
        <end position="95"/>
    </location>
</feature>
<evidence type="ECO:0000256" key="1">
    <source>
        <dbReference type="SAM" id="MobiDB-lite"/>
    </source>
</evidence>
<feature type="compositionally biased region" description="Basic and acidic residues" evidence="1">
    <location>
        <begin position="98"/>
        <end position="107"/>
    </location>
</feature>
<name>A0A9P1G1A4_9DINO</name>
<gene>
    <name evidence="2" type="ORF">C1SCF055_LOCUS23690</name>
</gene>
<reference evidence="2" key="1">
    <citation type="submission" date="2022-10" db="EMBL/GenBank/DDBJ databases">
        <authorList>
            <person name="Chen Y."/>
            <person name="Dougan E. K."/>
            <person name="Chan C."/>
            <person name="Rhodes N."/>
            <person name="Thang M."/>
        </authorList>
    </citation>
    <scope>NUCLEOTIDE SEQUENCE</scope>
</reference>
<protein>
    <submittedName>
        <fullName evidence="2">Uncharacterized protein</fullName>
    </submittedName>
</protein>
<dbReference type="EMBL" id="CAMXCT020002316">
    <property type="protein sequence ID" value="CAL1150669.1"/>
    <property type="molecule type" value="Genomic_DNA"/>
</dbReference>
<feature type="compositionally biased region" description="Low complexity" evidence="1">
    <location>
        <begin position="116"/>
        <end position="127"/>
    </location>
</feature>
<reference evidence="3 4" key="2">
    <citation type="submission" date="2024-05" db="EMBL/GenBank/DDBJ databases">
        <authorList>
            <person name="Chen Y."/>
            <person name="Shah S."/>
            <person name="Dougan E. K."/>
            <person name="Thang M."/>
            <person name="Chan C."/>
        </authorList>
    </citation>
    <scope>NUCLEOTIDE SEQUENCE [LARGE SCALE GENOMIC DNA]</scope>
</reference>
<comment type="caution">
    <text evidence="2">The sequence shown here is derived from an EMBL/GenBank/DDBJ whole genome shotgun (WGS) entry which is preliminary data.</text>
</comment>
<dbReference type="OrthoDB" id="461941at2759"/>
<feature type="compositionally biased region" description="Low complexity" evidence="1">
    <location>
        <begin position="163"/>
        <end position="187"/>
    </location>
</feature>
<sequence length="491" mass="53056">MKAHQFTNEILNRKRNNLGTGPVTGLPAQGTDDTPDHSPGAGPSTARTIVHMMQNMLDDLNVMHPGLRDDVRAANDDGPGDGGGSPSSSSSSSSDQRASQEPKKHDWPLPAQGSSEAAAAEAAAAEALPTVEVPETLPVIATPPSGPAGLPAQGMAGSMTSWANASEAEPLSPAPAPKATAAKAAAAKAEKHPPPIPKDAAKRMHRKLKTLAKAGKDGLQKAYNQCRTHDEKRAFFYDKYLLDPEVSEKAVLKKDTQESVVTEDNIDDWFTAEQVAKFKGIEPGAEHFKELVKASVKDLPERDHEDENLAALGVKQYHYQATKTKTQTLKRKGLEPMEQVGDVSTEDFTDMRAAMNPGTGQRMIGSSTSKQQKALEDKESSLHKKCKSSLGSMAAELHNWDTLLGKIAALPDTSEMKPLLQKQVQSQKKCLEDDKKKFLTEHLAFPKTCKNEADAEEKQDGLSTLADSMAAFLKGWKKELSAHKNFLEQEG</sequence>
<feature type="compositionally biased region" description="Basic and acidic residues" evidence="1">
    <location>
        <begin position="66"/>
        <end position="75"/>
    </location>
</feature>
<dbReference type="EMBL" id="CAMXCT030002316">
    <property type="protein sequence ID" value="CAL4784606.1"/>
    <property type="molecule type" value="Genomic_DNA"/>
</dbReference>
<evidence type="ECO:0000313" key="4">
    <source>
        <dbReference type="Proteomes" id="UP001152797"/>
    </source>
</evidence>
<evidence type="ECO:0000313" key="3">
    <source>
        <dbReference type="EMBL" id="CAL4784606.1"/>
    </source>
</evidence>
<organism evidence="2">
    <name type="scientific">Cladocopium goreaui</name>
    <dbReference type="NCBI Taxonomy" id="2562237"/>
    <lineage>
        <taxon>Eukaryota</taxon>
        <taxon>Sar</taxon>
        <taxon>Alveolata</taxon>
        <taxon>Dinophyceae</taxon>
        <taxon>Suessiales</taxon>
        <taxon>Symbiodiniaceae</taxon>
        <taxon>Cladocopium</taxon>
    </lineage>
</organism>
<feature type="region of interest" description="Disordered" evidence="1">
    <location>
        <begin position="356"/>
        <end position="375"/>
    </location>
</feature>
<evidence type="ECO:0000313" key="2">
    <source>
        <dbReference type="EMBL" id="CAI3997294.1"/>
    </source>
</evidence>
<keyword evidence="4" id="KW-1185">Reference proteome</keyword>
<accession>A0A9P1G1A4</accession>